<accession>A0A1H5XYA2</accession>
<proteinExistence type="predicted"/>
<organism evidence="3 4">
    <name type="scientific">Bryocella elongata</name>
    <dbReference type="NCBI Taxonomy" id="863522"/>
    <lineage>
        <taxon>Bacteria</taxon>
        <taxon>Pseudomonadati</taxon>
        <taxon>Acidobacteriota</taxon>
        <taxon>Terriglobia</taxon>
        <taxon>Terriglobales</taxon>
        <taxon>Acidobacteriaceae</taxon>
        <taxon>Bryocella</taxon>
    </lineage>
</organism>
<evidence type="ECO:0008006" key="5">
    <source>
        <dbReference type="Google" id="ProtNLM"/>
    </source>
</evidence>
<feature type="signal peptide" evidence="2">
    <location>
        <begin position="1"/>
        <end position="25"/>
    </location>
</feature>
<evidence type="ECO:0000313" key="4">
    <source>
        <dbReference type="Proteomes" id="UP000236728"/>
    </source>
</evidence>
<protein>
    <recommendedName>
        <fullName evidence="5">Cytochrome c domain-containing protein</fullName>
    </recommendedName>
</protein>
<dbReference type="Gene3D" id="1.10.760.10">
    <property type="entry name" value="Cytochrome c-like domain"/>
    <property type="match status" value="1"/>
</dbReference>
<dbReference type="AlphaFoldDB" id="A0A1H5XYA2"/>
<dbReference type="GO" id="GO:0020037">
    <property type="term" value="F:heme binding"/>
    <property type="evidence" value="ECO:0007669"/>
    <property type="project" value="InterPro"/>
</dbReference>
<keyword evidence="2" id="KW-0732">Signal</keyword>
<name>A0A1H5XYA2_9BACT</name>
<dbReference type="RefSeq" id="WP_103932940.1">
    <property type="nucleotide sequence ID" value="NZ_FNVA01000003.1"/>
</dbReference>
<feature type="compositionally biased region" description="Pro residues" evidence="1">
    <location>
        <begin position="130"/>
        <end position="148"/>
    </location>
</feature>
<dbReference type="GO" id="GO:0009055">
    <property type="term" value="F:electron transfer activity"/>
    <property type="evidence" value="ECO:0007669"/>
    <property type="project" value="InterPro"/>
</dbReference>
<feature type="chain" id="PRO_5009289983" description="Cytochrome c domain-containing protein" evidence="2">
    <location>
        <begin position="26"/>
        <end position="148"/>
    </location>
</feature>
<dbReference type="Proteomes" id="UP000236728">
    <property type="component" value="Unassembled WGS sequence"/>
</dbReference>
<feature type="region of interest" description="Disordered" evidence="1">
    <location>
        <begin position="128"/>
        <end position="148"/>
    </location>
</feature>
<dbReference type="OrthoDB" id="115232at2"/>
<dbReference type="InterPro" id="IPR036909">
    <property type="entry name" value="Cyt_c-like_dom_sf"/>
</dbReference>
<evidence type="ECO:0000256" key="2">
    <source>
        <dbReference type="SAM" id="SignalP"/>
    </source>
</evidence>
<gene>
    <name evidence="3" type="ORF">SAMN05421819_2030</name>
</gene>
<reference evidence="3 4" key="1">
    <citation type="submission" date="2016-10" db="EMBL/GenBank/DDBJ databases">
        <authorList>
            <person name="de Groot N.N."/>
        </authorList>
    </citation>
    <scope>NUCLEOTIDE SEQUENCE [LARGE SCALE GENOMIC DNA]</scope>
    <source>
        <strain evidence="3 4">DSM 22489</strain>
    </source>
</reference>
<keyword evidence="4" id="KW-1185">Reference proteome</keyword>
<evidence type="ECO:0000313" key="3">
    <source>
        <dbReference type="EMBL" id="SEG16633.1"/>
    </source>
</evidence>
<dbReference type="EMBL" id="FNVA01000003">
    <property type="protein sequence ID" value="SEG16633.1"/>
    <property type="molecule type" value="Genomic_DNA"/>
</dbReference>
<sequence length="148" mass="14731">MKPASGSLPVLAVLLAVVSSLPAAASAPAAAPTTAASAHLVAMLRSGAQTAPAAPAKGKTSYVLPDGPGKEPAERICGACHSPSVFTKQRHDEAGWTTIVNQMIAKGADGSDDDFAKILAYLTSNFGPNVPLPSSPAPAAAPPPPASR</sequence>
<evidence type="ECO:0000256" key="1">
    <source>
        <dbReference type="SAM" id="MobiDB-lite"/>
    </source>
</evidence>
<dbReference type="SUPFAM" id="SSF46626">
    <property type="entry name" value="Cytochrome c"/>
    <property type="match status" value="1"/>
</dbReference>